<dbReference type="EMBL" id="KZ990388">
    <property type="protein sequence ID" value="RKP24195.1"/>
    <property type="molecule type" value="Genomic_DNA"/>
</dbReference>
<evidence type="ECO:0000313" key="9">
    <source>
        <dbReference type="Proteomes" id="UP000278143"/>
    </source>
</evidence>
<sequence>MHTGWSLDDLVQHCVKEIAWDGAQGSDKARLWAFARGYINARHAPGTNKDGDEGDPLDARLQDYLWRMLVKQPQITLTTAAALSQTTHKPTAPIKKTASTNNPAALACAEGEERLVADFAYRRQLIAGGNDMSAITDSTWRVLEAIGRRRERGITQVELHQTLNIGAQSVFHIIKRLSSFNLVKKVNLVFQRNSTNLCLHTNYAALNDSYKAQLIMIKQKQQAEQNKRKRKRTTDDEEDDDDDDDDEMAEQLNTFTAALLKGQTQERWQSNLVRQGVTDILATVPDRTMPIRELRQKLLAHAGHSDCIKWFRRTIRYLIHKGHLESLEMPRADGTGVEKVARLLVPFVASTGSVMSSGTGGAQMIGIGPGARVDTAMLDSGDGMAMQHAPDIQIYWCVRKAGIRGITVQELAHQLGHPGHKILQRHLDVLSEAATTNRQILRNTSMAIDADKVARIVRAVEFAGRMRRYRYFVPEAYEQFLKQEGLSPASKQAKAATSSASTTKHTVAVRCMACMCINLACV</sequence>
<feature type="domain" description="B-block binding subunit of TFIIIC" evidence="7">
    <location>
        <begin position="137"/>
        <end position="204"/>
    </location>
</feature>
<dbReference type="GO" id="GO:0006384">
    <property type="term" value="P:transcription initiation at RNA polymerase III promoter"/>
    <property type="evidence" value="ECO:0007669"/>
    <property type="project" value="InterPro"/>
</dbReference>
<dbReference type="GO" id="GO:0042791">
    <property type="term" value="P:5S class rRNA transcription by RNA polymerase III"/>
    <property type="evidence" value="ECO:0007669"/>
    <property type="project" value="TreeGrafter"/>
</dbReference>
<feature type="region of interest" description="Disordered" evidence="6">
    <location>
        <begin position="221"/>
        <end position="246"/>
    </location>
</feature>
<dbReference type="InterPro" id="IPR036388">
    <property type="entry name" value="WH-like_DNA-bd_sf"/>
</dbReference>
<dbReference type="OrthoDB" id="68020at2759"/>
<dbReference type="PANTHER" id="PTHR15180:SF1">
    <property type="entry name" value="GENERAL TRANSCRIPTION FACTOR 3C POLYPEPTIDE 1"/>
    <property type="match status" value="1"/>
</dbReference>
<name>A0A4P9YWG7_9FUNG</name>
<evidence type="ECO:0000256" key="3">
    <source>
        <dbReference type="ARBA" id="ARBA00023125"/>
    </source>
</evidence>
<keyword evidence="4" id="KW-0804">Transcription</keyword>
<keyword evidence="5" id="KW-0539">Nucleus</keyword>
<gene>
    <name evidence="8" type="ORF">SYNPS1DRAFT_30037</name>
</gene>
<accession>A0A4P9YWG7</accession>
<reference evidence="9" key="1">
    <citation type="journal article" date="2018" name="Nat. Microbiol.">
        <title>Leveraging single-cell genomics to expand the fungal tree of life.</title>
        <authorList>
            <person name="Ahrendt S.R."/>
            <person name="Quandt C.A."/>
            <person name="Ciobanu D."/>
            <person name="Clum A."/>
            <person name="Salamov A."/>
            <person name="Andreopoulos B."/>
            <person name="Cheng J.F."/>
            <person name="Woyke T."/>
            <person name="Pelin A."/>
            <person name="Henrissat B."/>
            <person name="Reynolds N.K."/>
            <person name="Benny G.L."/>
            <person name="Smith M.E."/>
            <person name="James T.Y."/>
            <person name="Grigoriev I.V."/>
        </authorList>
    </citation>
    <scope>NUCLEOTIDE SEQUENCE [LARGE SCALE GENOMIC DNA]</scope>
    <source>
        <strain evidence="9">Benny S71-1</strain>
    </source>
</reference>
<evidence type="ECO:0000256" key="2">
    <source>
        <dbReference type="ARBA" id="ARBA00022553"/>
    </source>
</evidence>
<dbReference type="SUPFAM" id="SSF46785">
    <property type="entry name" value="Winged helix' DNA-binding domain"/>
    <property type="match status" value="1"/>
</dbReference>
<dbReference type="Proteomes" id="UP000278143">
    <property type="component" value="Unassembled WGS sequence"/>
</dbReference>
<dbReference type="GO" id="GO:0000127">
    <property type="term" value="C:transcription factor TFIIIC complex"/>
    <property type="evidence" value="ECO:0007669"/>
    <property type="project" value="InterPro"/>
</dbReference>
<dbReference type="GO" id="GO:0005634">
    <property type="term" value="C:nucleus"/>
    <property type="evidence" value="ECO:0007669"/>
    <property type="project" value="UniProtKB-SubCell"/>
</dbReference>
<comment type="subcellular location">
    <subcellularLocation>
        <location evidence="1">Nucleus</location>
    </subcellularLocation>
</comment>
<proteinExistence type="predicted"/>
<dbReference type="PANTHER" id="PTHR15180">
    <property type="entry name" value="GENERAL TRANSCRIPTION FACTOR 3C POLYPEPTIDE 1"/>
    <property type="match status" value="1"/>
</dbReference>
<keyword evidence="2" id="KW-0597">Phosphoprotein</keyword>
<evidence type="ECO:0000256" key="4">
    <source>
        <dbReference type="ARBA" id="ARBA00023163"/>
    </source>
</evidence>
<evidence type="ECO:0000256" key="6">
    <source>
        <dbReference type="SAM" id="MobiDB-lite"/>
    </source>
</evidence>
<evidence type="ECO:0000259" key="7">
    <source>
        <dbReference type="Pfam" id="PF04182"/>
    </source>
</evidence>
<evidence type="ECO:0000256" key="5">
    <source>
        <dbReference type="ARBA" id="ARBA00023242"/>
    </source>
</evidence>
<keyword evidence="9" id="KW-1185">Reference proteome</keyword>
<feature type="compositionally biased region" description="Acidic residues" evidence="6">
    <location>
        <begin position="235"/>
        <end position="246"/>
    </location>
</feature>
<dbReference type="Pfam" id="PF04182">
    <property type="entry name" value="B-block_TFIIIC"/>
    <property type="match status" value="1"/>
</dbReference>
<keyword evidence="3" id="KW-0238">DNA-binding</keyword>
<dbReference type="InterPro" id="IPR044210">
    <property type="entry name" value="Tfc3-like"/>
</dbReference>
<dbReference type="InterPro" id="IPR007309">
    <property type="entry name" value="TFIIIC_Bblock-bd"/>
</dbReference>
<organism evidence="8 9">
    <name type="scientific">Syncephalis pseudoplumigaleata</name>
    <dbReference type="NCBI Taxonomy" id="1712513"/>
    <lineage>
        <taxon>Eukaryota</taxon>
        <taxon>Fungi</taxon>
        <taxon>Fungi incertae sedis</taxon>
        <taxon>Zoopagomycota</taxon>
        <taxon>Zoopagomycotina</taxon>
        <taxon>Zoopagomycetes</taxon>
        <taxon>Zoopagales</taxon>
        <taxon>Piptocephalidaceae</taxon>
        <taxon>Syncephalis</taxon>
    </lineage>
</organism>
<dbReference type="GO" id="GO:0003677">
    <property type="term" value="F:DNA binding"/>
    <property type="evidence" value="ECO:0007669"/>
    <property type="project" value="UniProtKB-KW"/>
</dbReference>
<protein>
    <recommendedName>
        <fullName evidence="7">B-block binding subunit of TFIIIC domain-containing protein</fullName>
    </recommendedName>
</protein>
<evidence type="ECO:0000256" key="1">
    <source>
        <dbReference type="ARBA" id="ARBA00004123"/>
    </source>
</evidence>
<evidence type="ECO:0000313" key="8">
    <source>
        <dbReference type="EMBL" id="RKP24195.1"/>
    </source>
</evidence>
<dbReference type="InterPro" id="IPR036390">
    <property type="entry name" value="WH_DNA-bd_sf"/>
</dbReference>
<dbReference type="AlphaFoldDB" id="A0A4P9YWG7"/>
<dbReference type="Gene3D" id="1.10.10.10">
    <property type="entry name" value="Winged helix-like DNA-binding domain superfamily/Winged helix DNA-binding domain"/>
    <property type="match status" value="1"/>
</dbReference>